<dbReference type="SMART" id="SM00857">
    <property type="entry name" value="Resolvase"/>
    <property type="match status" value="1"/>
</dbReference>
<accession>A0ABT9A3J6</accession>
<dbReference type="PANTHER" id="PTHR30461:SF23">
    <property type="entry name" value="DNA RECOMBINASE-RELATED"/>
    <property type="match status" value="1"/>
</dbReference>
<protein>
    <submittedName>
        <fullName evidence="3">Recombinase family protein</fullName>
    </submittedName>
</protein>
<dbReference type="PROSITE" id="PS51736">
    <property type="entry name" value="RECOMBINASES_3"/>
    <property type="match status" value="1"/>
</dbReference>
<dbReference type="CDD" id="cd00338">
    <property type="entry name" value="Ser_Recombinase"/>
    <property type="match status" value="1"/>
</dbReference>
<evidence type="ECO:0000259" key="2">
    <source>
        <dbReference type="PROSITE" id="PS51737"/>
    </source>
</evidence>
<evidence type="ECO:0000313" key="4">
    <source>
        <dbReference type="Proteomes" id="UP001176468"/>
    </source>
</evidence>
<dbReference type="InterPro" id="IPR006119">
    <property type="entry name" value="Resolv_N"/>
</dbReference>
<dbReference type="InterPro" id="IPR036162">
    <property type="entry name" value="Resolvase-like_N_sf"/>
</dbReference>
<feature type="domain" description="Recombinase" evidence="2">
    <location>
        <begin position="196"/>
        <end position="315"/>
    </location>
</feature>
<dbReference type="EMBL" id="JAUQSZ010000011">
    <property type="protein sequence ID" value="MDO7843785.1"/>
    <property type="molecule type" value="Genomic_DNA"/>
</dbReference>
<feature type="domain" description="Resolvase/invertase-type recombinase catalytic" evidence="1">
    <location>
        <begin position="13"/>
        <end position="161"/>
    </location>
</feature>
<sequence>MKKRSSQAQGLVPAAQYLRMSTEHQRFSFDNQRAAISAYALADGYEVVATYEDPAKSGLTLKKRPGLKKLLGDVLAGDAPFRAILVLDVSRWGRFQDADQAAHYEYMCREAGVPVRYCSEAFDNDGGGMASIVKQMKRVMAAEYSRELSTKVSRAQRQQAGLGYKQGGTTVVGVRRQLVDRHGRPRKLLKAGERKALAAERVAWIAGPPEEVDMVRRAFRMFVHDEMRITAIAHELNGHCKDERGRRFWTYDTVRHMLSNEIYIGTYVFGRRRSNLGQPTASPSEEWIKARVMEPILEPALFAASVARLQNITRRPYSDEQITAGLARLLDEKGALTAKIVRECPYLPSDGRLAVRYGGLDNVYALIGYKRPARRQYLSFRALYTDEEALDQLRQVYRENGAISQRLINLNTALPNARHFADRFGSLPAAYRQAGLPPVPTGDLKESFATIAGTATARPSKRRYRVGRQLDDTQLLDGLRRLIREHGYLSEAVIESDIHLPNAKHYRERFGSLMAAYDKVGFASARGDIVEAGFRRRRGSRQ</sequence>
<comment type="caution">
    <text evidence="3">The sequence shown here is derived from an EMBL/GenBank/DDBJ whole genome shotgun (WGS) entry which is preliminary data.</text>
</comment>
<evidence type="ECO:0000259" key="1">
    <source>
        <dbReference type="PROSITE" id="PS51736"/>
    </source>
</evidence>
<dbReference type="Pfam" id="PF00239">
    <property type="entry name" value="Resolvase"/>
    <property type="match status" value="1"/>
</dbReference>
<dbReference type="Gene3D" id="3.90.1750.20">
    <property type="entry name" value="Putative Large Serine Recombinase, Chain B, Domain 2"/>
    <property type="match status" value="1"/>
</dbReference>
<dbReference type="InterPro" id="IPR038109">
    <property type="entry name" value="DNA_bind_recomb_sf"/>
</dbReference>
<reference evidence="3" key="1">
    <citation type="submission" date="2023-07" db="EMBL/GenBank/DDBJ databases">
        <authorList>
            <person name="Kim M.K."/>
        </authorList>
    </citation>
    <scope>NUCLEOTIDE SEQUENCE</scope>
    <source>
        <strain evidence="3">CA1-15</strain>
    </source>
</reference>
<dbReference type="SUPFAM" id="SSF53041">
    <property type="entry name" value="Resolvase-like"/>
    <property type="match status" value="1"/>
</dbReference>
<gene>
    <name evidence="3" type="ORF">Q5H94_15745</name>
</gene>
<dbReference type="InterPro" id="IPR011109">
    <property type="entry name" value="DNA_bind_recombinase_dom"/>
</dbReference>
<dbReference type="RefSeq" id="WP_304562245.1">
    <property type="nucleotide sequence ID" value="NZ_JAUQSZ010000011.1"/>
</dbReference>
<dbReference type="InterPro" id="IPR050639">
    <property type="entry name" value="SSR_resolvase"/>
</dbReference>
<keyword evidence="4" id="KW-1185">Reference proteome</keyword>
<dbReference type="PROSITE" id="PS51737">
    <property type="entry name" value="RECOMBINASE_DNA_BIND"/>
    <property type="match status" value="1"/>
</dbReference>
<name>A0ABT9A3J6_9SPHN</name>
<dbReference type="Gene3D" id="3.40.50.1390">
    <property type="entry name" value="Resolvase, N-terminal catalytic domain"/>
    <property type="match status" value="1"/>
</dbReference>
<dbReference type="Pfam" id="PF07508">
    <property type="entry name" value="Recombinase"/>
    <property type="match status" value="1"/>
</dbReference>
<dbReference type="Proteomes" id="UP001176468">
    <property type="component" value="Unassembled WGS sequence"/>
</dbReference>
<dbReference type="PANTHER" id="PTHR30461">
    <property type="entry name" value="DNA-INVERTASE FROM LAMBDOID PROPHAGE"/>
    <property type="match status" value="1"/>
</dbReference>
<evidence type="ECO:0000313" key="3">
    <source>
        <dbReference type="EMBL" id="MDO7843785.1"/>
    </source>
</evidence>
<proteinExistence type="predicted"/>
<organism evidence="3 4">
    <name type="scientific">Sphingomonas immobilis</name>
    <dbReference type="NCBI Taxonomy" id="3063997"/>
    <lineage>
        <taxon>Bacteria</taxon>
        <taxon>Pseudomonadati</taxon>
        <taxon>Pseudomonadota</taxon>
        <taxon>Alphaproteobacteria</taxon>
        <taxon>Sphingomonadales</taxon>
        <taxon>Sphingomonadaceae</taxon>
        <taxon>Sphingomonas</taxon>
    </lineage>
</organism>